<dbReference type="AlphaFoldDB" id="A0A6C2UCS4"/>
<feature type="compositionally biased region" description="Basic and acidic residues" evidence="6">
    <location>
        <begin position="363"/>
        <end position="382"/>
    </location>
</feature>
<dbReference type="InterPro" id="IPR020667">
    <property type="entry name" value="DNA_mismatch_repair_MutL"/>
</dbReference>
<dbReference type="Pfam" id="PF08676">
    <property type="entry name" value="MutL_C"/>
    <property type="match status" value="1"/>
</dbReference>
<evidence type="ECO:0000256" key="6">
    <source>
        <dbReference type="SAM" id="MobiDB-lite"/>
    </source>
</evidence>
<dbReference type="Pfam" id="PF01119">
    <property type="entry name" value="DNA_mis_repair"/>
    <property type="match status" value="1"/>
</dbReference>
<accession>A0A6C2UCS4</accession>
<keyword evidence="4 5" id="KW-0234">DNA repair</keyword>
<feature type="domain" description="MutL C-terminal dimerisation" evidence="7">
    <location>
        <begin position="440"/>
        <end position="583"/>
    </location>
</feature>
<dbReference type="PANTHER" id="PTHR10073:SF12">
    <property type="entry name" value="DNA MISMATCH REPAIR PROTEIN MLH1"/>
    <property type="match status" value="1"/>
</dbReference>
<evidence type="ECO:0000313" key="10">
    <source>
        <dbReference type="Proteomes" id="UP000366872"/>
    </source>
</evidence>
<dbReference type="Pfam" id="PF13589">
    <property type="entry name" value="HATPase_c_3"/>
    <property type="match status" value="1"/>
</dbReference>
<dbReference type="InterPro" id="IPR042121">
    <property type="entry name" value="MutL_C_regsub"/>
</dbReference>
<comment type="function">
    <text evidence="5">This protein is involved in the repair of mismatches in DNA. It is required for dam-dependent methyl-directed DNA mismatch repair. May act as a 'molecular matchmaker', a protein that promotes the formation of a stable complex between two or more DNA-binding proteins in an ATP-dependent manner without itself being part of a final effector complex.</text>
</comment>
<dbReference type="InterPro" id="IPR036890">
    <property type="entry name" value="HATPase_C_sf"/>
</dbReference>
<dbReference type="SMART" id="SM01340">
    <property type="entry name" value="DNA_mis_repair"/>
    <property type="match status" value="1"/>
</dbReference>
<dbReference type="InterPro" id="IPR014762">
    <property type="entry name" value="DNA_mismatch_repair_CS"/>
</dbReference>
<proteinExistence type="inferred from homology"/>
<dbReference type="PANTHER" id="PTHR10073">
    <property type="entry name" value="DNA MISMATCH REPAIR PROTEIN MLH, PMS, MUTL"/>
    <property type="match status" value="1"/>
</dbReference>
<dbReference type="InterPro" id="IPR014721">
    <property type="entry name" value="Ribsml_uS5_D2-typ_fold_subgr"/>
</dbReference>
<dbReference type="InterPro" id="IPR014790">
    <property type="entry name" value="MutL_C"/>
</dbReference>
<dbReference type="RefSeq" id="WP_136083141.1">
    <property type="nucleotide sequence ID" value="NZ_CAAHFG010000005.1"/>
</dbReference>
<name>A0A6C2UCS4_PONDE</name>
<comment type="similarity">
    <text evidence="1 5">Belongs to the DNA mismatch repair MutL/HexB family.</text>
</comment>
<reference evidence="9 10" key="1">
    <citation type="submission" date="2019-04" db="EMBL/GenBank/DDBJ databases">
        <authorList>
            <person name="Van Vliet M D."/>
        </authorList>
    </citation>
    <scope>NUCLEOTIDE SEQUENCE [LARGE SCALE GENOMIC DNA]</scope>
    <source>
        <strain evidence="9 10">F1</strain>
    </source>
</reference>
<dbReference type="InterPro" id="IPR002099">
    <property type="entry name" value="MutL/Mlh/PMS"/>
</dbReference>
<dbReference type="SUPFAM" id="SSF54211">
    <property type="entry name" value="Ribosomal protein S5 domain 2-like"/>
    <property type="match status" value="1"/>
</dbReference>
<dbReference type="Gene3D" id="3.30.1370.100">
    <property type="entry name" value="MutL, C-terminal domain, regulatory subdomain"/>
    <property type="match status" value="1"/>
</dbReference>
<gene>
    <name evidence="5 9" type="primary">mutL</name>
    <name evidence="9" type="ORF">PDESU_06254</name>
</gene>
<dbReference type="HAMAP" id="MF_00149">
    <property type="entry name" value="DNA_mis_repair"/>
    <property type="match status" value="1"/>
</dbReference>
<dbReference type="Gene3D" id="3.30.230.10">
    <property type="match status" value="1"/>
</dbReference>
<dbReference type="InterPro" id="IPR037198">
    <property type="entry name" value="MutL_C_sf"/>
</dbReference>
<dbReference type="PROSITE" id="PS00058">
    <property type="entry name" value="DNA_MISMATCH_REPAIR_1"/>
    <property type="match status" value="1"/>
</dbReference>
<feature type="region of interest" description="Disordered" evidence="6">
    <location>
        <begin position="334"/>
        <end position="432"/>
    </location>
</feature>
<dbReference type="Gene3D" id="3.30.565.10">
    <property type="entry name" value="Histidine kinase-like ATPase, C-terminal domain"/>
    <property type="match status" value="1"/>
</dbReference>
<feature type="domain" description="DNA mismatch repair protein S5" evidence="8">
    <location>
        <begin position="212"/>
        <end position="330"/>
    </location>
</feature>
<evidence type="ECO:0000256" key="3">
    <source>
        <dbReference type="ARBA" id="ARBA00022763"/>
    </source>
</evidence>
<evidence type="ECO:0000256" key="2">
    <source>
        <dbReference type="ARBA" id="ARBA00021975"/>
    </source>
</evidence>
<dbReference type="GO" id="GO:0005524">
    <property type="term" value="F:ATP binding"/>
    <property type="evidence" value="ECO:0007669"/>
    <property type="project" value="InterPro"/>
</dbReference>
<dbReference type="SUPFAM" id="SSF118116">
    <property type="entry name" value="DNA mismatch repair protein MutL"/>
    <property type="match status" value="1"/>
</dbReference>
<dbReference type="Gene3D" id="3.30.1540.20">
    <property type="entry name" value="MutL, C-terminal domain, dimerisation subdomain"/>
    <property type="match status" value="1"/>
</dbReference>
<organism evidence="9 10">
    <name type="scientific">Pontiella desulfatans</name>
    <dbReference type="NCBI Taxonomy" id="2750659"/>
    <lineage>
        <taxon>Bacteria</taxon>
        <taxon>Pseudomonadati</taxon>
        <taxon>Kiritimatiellota</taxon>
        <taxon>Kiritimatiellia</taxon>
        <taxon>Kiritimatiellales</taxon>
        <taxon>Pontiellaceae</taxon>
        <taxon>Pontiella</taxon>
    </lineage>
</organism>
<dbReference type="CDD" id="cd00782">
    <property type="entry name" value="MutL_Trans"/>
    <property type="match status" value="1"/>
</dbReference>
<dbReference type="GO" id="GO:0016887">
    <property type="term" value="F:ATP hydrolysis activity"/>
    <property type="evidence" value="ECO:0007669"/>
    <property type="project" value="InterPro"/>
</dbReference>
<dbReference type="InterPro" id="IPR013507">
    <property type="entry name" value="DNA_mismatch_S5_2-like"/>
</dbReference>
<keyword evidence="3 5" id="KW-0227">DNA damage</keyword>
<feature type="compositionally biased region" description="Basic and acidic residues" evidence="6">
    <location>
        <begin position="414"/>
        <end position="424"/>
    </location>
</feature>
<dbReference type="SMART" id="SM00853">
    <property type="entry name" value="MutL_C"/>
    <property type="match status" value="1"/>
</dbReference>
<sequence>MREKPVIQMLPDQVINKIAAGEVVERPASVMKELFENSLDAGATQVDVEVIRGGRQLISITDNGCGMNRDQALLSIERHATSKIRSEADIENIHTLGFRGEALAAISSVSRFTLITRPEEDLAGTEIQIAGGKFLGCEDIGSPVGTRIEIRNLFFNVPARRKFLRAEQTELAHIRQLFLVHALAHPDIGMSLKVDERMVHNLPMAGKMEDRISELYNHGFFEQLLPIDHADEEYTITGYAGLPQTGRKDRQDQYIFVNGRPAAAPVVYHALNEAYHSLITKGRYPAVFLFIEMEPSLVDVNVHPTKKEVRFRKPNQLRDAIVAALNKALTFQGEELRPLNAEPPTTPSDEERITLPPPKPVRPRFETQKQMDDILVRPELAESRISNMEQGTPKEETRPPSVASSSGSETTVPAKEDHGSRITDHATASPSASPWGWCRIVGQLGGNYVVLETEDGYVLMEPRAAHERVLFEKFMRAAHRHEVPKQGLLAPETMDLLPSDALVVRKHIDVLQELGFGVSEFGGDTFIVDALPVYVQNEPAETLLVEIVREIEKAGKKRGAHELVREQIAQAACQTAVRTKDQLSDREIEKLVADLAKTEMPYTSPRGRPTLIYTSFAELNRKFSRD</sequence>
<dbReference type="NCBIfam" id="TIGR00585">
    <property type="entry name" value="mutl"/>
    <property type="match status" value="1"/>
</dbReference>
<dbReference type="Proteomes" id="UP000366872">
    <property type="component" value="Unassembled WGS sequence"/>
</dbReference>
<dbReference type="FunFam" id="3.30.565.10:FF:000003">
    <property type="entry name" value="DNA mismatch repair endonuclease MutL"/>
    <property type="match status" value="1"/>
</dbReference>
<evidence type="ECO:0000256" key="4">
    <source>
        <dbReference type="ARBA" id="ARBA00023204"/>
    </source>
</evidence>
<dbReference type="GO" id="GO:0140664">
    <property type="term" value="F:ATP-dependent DNA damage sensor activity"/>
    <property type="evidence" value="ECO:0007669"/>
    <property type="project" value="InterPro"/>
</dbReference>
<dbReference type="EMBL" id="CAAHFG010000005">
    <property type="protein sequence ID" value="VGO17653.1"/>
    <property type="molecule type" value="Genomic_DNA"/>
</dbReference>
<dbReference type="CDD" id="cd16926">
    <property type="entry name" value="HATPase_MutL-MLH-PMS-like"/>
    <property type="match status" value="1"/>
</dbReference>
<dbReference type="InterPro" id="IPR020568">
    <property type="entry name" value="Ribosomal_Su5_D2-typ_SF"/>
</dbReference>
<dbReference type="GO" id="GO:0030983">
    <property type="term" value="F:mismatched DNA binding"/>
    <property type="evidence" value="ECO:0007669"/>
    <property type="project" value="InterPro"/>
</dbReference>
<feature type="compositionally biased region" description="Polar residues" evidence="6">
    <location>
        <begin position="402"/>
        <end position="411"/>
    </location>
</feature>
<protein>
    <recommendedName>
        <fullName evidence="2 5">DNA mismatch repair protein MutL</fullName>
    </recommendedName>
</protein>
<keyword evidence="10" id="KW-1185">Reference proteome</keyword>
<dbReference type="GO" id="GO:0006298">
    <property type="term" value="P:mismatch repair"/>
    <property type="evidence" value="ECO:0007669"/>
    <property type="project" value="UniProtKB-UniRule"/>
</dbReference>
<dbReference type="SUPFAM" id="SSF55874">
    <property type="entry name" value="ATPase domain of HSP90 chaperone/DNA topoisomerase II/histidine kinase"/>
    <property type="match status" value="1"/>
</dbReference>
<evidence type="ECO:0000256" key="5">
    <source>
        <dbReference type="HAMAP-Rule" id="MF_00149"/>
    </source>
</evidence>
<evidence type="ECO:0000259" key="7">
    <source>
        <dbReference type="SMART" id="SM00853"/>
    </source>
</evidence>
<evidence type="ECO:0000256" key="1">
    <source>
        <dbReference type="ARBA" id="ARBA00006082"/>
    </source>
</evidence>
<dbReference type="GO" id="GO:0032300">
    <property type="term" value="C:mismatch repair complex"/>
    <property type="evidence" value="ECO:0007669"/>
    <property type="project" value="InterPro"/>
</dbReference>
<evidence type="ECO:0000259" key="8">
    <source>
        <dbReference type="SMART" id="SM01340"/>
    </source>
</evidence>
<dbReference type="InterPro" id="IPR038973">
    <property type="entry name" value="MutL/Mlh/Pms-like"/>
</dbReference>
<evidence type="ECO:0000313" key="9">
    <source>
        <dbReference type="EMBL" id="VGO17653.1"/>
    </source>
</evidence>
<dbReference type="InterPro" id="IPR042120">
    <property type="entry name" value="MutL_C_dimsub"/>
</dbReference>